<dbReference type="Gene3D" id="1.10.150.20">
    <property type="entry name" value="5' to 3' exonuclease, C-terminal subdomain"/>
    <property type="match status" value="1"/>
</dbReference>
<name>A0A0F9PB17_9ZZZZ</name>
<dbReference type="Pfam" id="PF12826">
    <property type="entry name" value="HHH_2"/>
    <property type="match status" value="1"/>
</dbReference>
<evidence type="ECO:0000259" key="3">
    <source>
        <dbReference type="Pfam" id="PF12826"/>
    </source>
</evidence>
<protein>
    <recommendedName>
        <fullName evidence="3">DisA/LigA helix-hairpin-helix motif domain-containing protein</fullName>
    </recommendedName>
</protein>
<gene>
    <name evidence="4" type="ORF">LCGC14_1160520</name>
</gene>
<dbReference type="Gene3D" id="3.40.50.10130">
    <property type="match status" value="1"/>
</dbReference>
<keyword evidence="1" id="KW-0227">DNA damage</keyword>
<feature type="domain" description="DisA/LigA helix-hairpin-helix motif" evidence="3">
    <location>
        <begin position="224"/>
        <end position="273"/>
    </location>
</feature>
<dbReference type="SUPFAM" id="SSF52980">
    <property type="entry name" value="Restriction endonuclease-like"/>
    <property type="match status" value="1"/>
</dbReference>
<dbReference type="InterPro" id="IPR010994">
    <property type="entry name" value="RuvA_2-like"/>
</dbReference>
<dbReference type="InterPro" id="IPR041663">
    <property type="entry name" value="DisA/LigA_HHH"/>
</dbReference>
<proteinExistence type="predicted"/>
<dbReference type="EMBL" id="LAZR01005656">
    <property type="protein sequence ID" value="KKM98175.1"/>
    <property type="molecule type" value="Genomic_DNA"/>
</dbReference>
<dbReference type="GO" id="GO:0006281">
    <property type="term" value="P:DNA repair"/>
    <property type="evidence" value="ECO:0007669"/>
    <property type="project" value="UniProtKB-KW"/>
</dbReference>
<keyword evidence="2" id="KW-0234">DNA repair</keyword>
<dbReference type="SUPFAM" id="SSF47781">
    <property type="entry name" value="RuvA domain 2-like"/>
    <property type="match status" value="1"/>
</dbReference>
<evidence type="ECO:0000256" key="1">
    <source>
        <dbReference type="ARBA" id="ARBA00022763"/>
    </source>
</evidence>
<organism evidence="4">
    <name type="scientific">marine sediment metagenome</name>
    <dbReference type="NCBI Taxonomy" id="412755"/>
    <lineage>
        <taxon>unclassified sequences</taxon>
        <taxon>metagenomes</taxon>
        <taxon>ecological metagenomes</taxon>
    </lineage>
</organism>
<accession>A0A0F9PB17</accession>
<evidence type="ECO:0000313" key="4">
    <source>
        <dbReference type="EMBL" id="KKM98175.1"/>
    </source>
</evidence>
<evidence type="ECO:0000256" key="2">
    <source>
        <dbReference type="ARBA" id="ARBA00023204"/>
    </source>
</evidence>
<comment type="caution">
    <text evidence="4">The sequence shown here is derived from an EMBL/GenBank/DDBJ whole genome shotgun (WGS) entry which is preliminary data.</text>
</comment>
<reference evidence="4" key="1">
    <citation type="journal article" date="2015" name="Nature">
        <title>Complex archaea that bridge the gap between prokaryotes and eukaryotes.</title>
        <authorList>
            <person name="Spang A."/>
            <person name="Saw J.H."/>
            <person name="Jorgensen S.L."/>
            <person name="Zaremba-Niedzwiedzka K."/>
            <person name="Martijn J."/>
            <person name="Lind A.E."/>
            <person name="van Eijk R."/>
            <person name="Schleper C."/>
            <person name="Guy L."/>
            <person name="Ettema T.J."/>
        </authorList>
    </citation>
    <scope>NUCLEOTIDE SEQUENCE</scope>
</reference>
<dbReference type="InterPro" id="IPR011335">
    <property type="entry name" value="Restrct_endonuc-II-like"/>
</dbReference>
<sequence length="287" mass="31798">MIRSPESPPAQSPLTNRLVLIDSKEIGNHDIWLDDSPNAQFLPGTFLHEGMRYEKRALTYGDFQIELKEGAYSLQPWLVVESKTWGDLRSSLNEGATDRDDTRLRHQVHGLLGLKSQGFQVAVMVVGIMTPAGGKKSGVYIQNKGHRTHRSWDWFALNNILLALQHLGIMTFVSPTEHQVPRTLSLAAALLERPEHFAPEGLAPFAYLTPRLGQLARTFTAVEGVGRTLAMTLATSFGSFPDFYAASSAGLQDIEGIGPVMADRIYDHFHDPLKEAVQKILSKGDPR</sequence>
<dbReference type="AlphaFoldDB" id="A0A0F9PB17"/>